<organism evidence="1 2">
    <name type="scientific">Candidatus Magasanikbacteria bacterium CG10_big_fil_rev_8_21_14_0_10_47_10</name>
    <dbReference type="NCBI Taxonomy" id="1974652"/>
    <lineage>
        <taxon>Bacteria</taxon>
        <taxon>Candidatus Magasanikiibacteriota</taxon>
    </lineage>
</organism>
<dbReference type="AlphaFoldDB" id="A0A2H0TPM8"/>
<protein>
    <submittedName>
        <fullName evidence="1">Uncharacterized protein</fullName>
    </submittedName>
</protein>
<dbReference type="SUPFAM" id="SSF48239">
    <property type="entry name" value="Terpenoid cyclases/Protein prenyltransferases"/>
    <property type="match status" value="1"/>
</dbReference>
<dbReference type="Proteomes" id="UP000230154">
    <property type="component" value="Unassembled WGS sequence"/>
</dbReference>
<comment type="caution">
    <text evidence="1">The sequence shown here is derived from an EMBL/GenBank/DDBJ whole genome shotgun (WGS) entry which is preliminary data.</text>
</comment>
<accession>A0A2H0TPM8</accession>
<name>A0A2H0TPM8_9BACT</name>
<reference evidence="2" key="1">
    <citation type="submission" date="2017-09" db="EMBL/GenBank/DDBJ databases">
        <title>Depth-based differentiation of microbial function through sediment-hosted aquifers and enrichment of novel symbionts in the deep terrestrial subsurface.</title>
        <authorList>
            <person name="Probst A.J."/>
            <person name="Ladd B."/>
            <person name="Jarett J.K."/>
            <person name="Geller-Mcgrath D.E."/>
            <person name="Sieber C.M.K."/>
            <person name="Emerson J.B."/>
            <person name="Anantharaman K."/>
            <person name="Thomas B.C."/>
            <person name="Malmstrom R."/>
            <person name="Stieglmeier M."/>
            <person name="Klingl A."/>
            <person name="Woyke T."/>
            <person name="Ryan C.M."/>
            <person name="Banfield J.F."/>
        </authorList>
    </citation>
    <scope>NUCLEOTIDE SEQUENCE [LARGE SCALE GENOMIC DNA]</scope>
</reference>
<evidence type="ECO:0000313" key="1">
    <source>
        <dbReference type="EMBL" id="PIR74102.1"/>
    </source>
</evidence>
<proteinExistence type="predicted"/>
<gene>
    <name evidence="1" type="ORF">COU35_04660</name>
</gene>
<dbReference type="InterPro" id="IPR008930">
    <property type="entry name" value="Terpenoid_cyclase/PrenylTrfase"/>
</dbReference>
<dbReference type="InterPro" id="IPR008949">
    <property type="entry name" value="Isoprenoid_synthase_dom_sf"/>
</dbReference>
<evidence type="ECO:0000313" key="2">
    <source>
        <dbReference type="Proteomes" id="UP000230154"/>
    </source>
</evidence>
<sequence length="522" mass="58973">MTHMSLTNILNRQSVDGSFADEDTLPSVFETAWALHMLHDNPDVKQSADAGKAATWLLQQKNEQWIFSDSVGIQFFVLSAITRHNPGSIHGAPLAHILTQLTSLELSEGGPYGSIPDSTTVDVGVNLMIAYFLSLLDVELPALTQLIGGIDGDSPIVSSAFPDESPIRYVLQKMHKINTSTTSNVTVRKTNDSEQRIMDMITDFARQQMHHTSLDMGNKALEQIQKTMRGNQDKQMPLMAYYTREALGSNGSQFSNKIIAKLGLTNIFFWTAFIIYDDFWDNDEAANPQILPTANLFARYYTHFFTNIFPAKPAFTTFFHALMDQLDAANTWETIYCRTTVENNIFSVPDVLPDYGDYSAKYAPASGHVLGPLALFTVLGQNVSSQDSGNLLRYFKHYLIGMQINDDAHDWEEDMQRGHLSTVVVMLLSYWKTMYPHKTTIHMVNDLPELQKIFWFKTIQQACTAAMYHTDLSRQALHAISVIENMAPLEYYINSTEKTARDAMQEQQHSTDFISAYKKINH</sequence>
<dbReference type="SUPFAM" id="SSF48576">
    <property type="entry name" value="Terpenoid synthases"/>
    <property type="match status" value="1"/>
</dbReference>
<dbReference type="EMBL" id="PFCB01000030">
    <property type="protein sequence ID" value="PIR74102.1"/>
    <property type="molecule type" value="Genomic_DNA"/>
</dbReference>